<dbReference type="InterPro" id="IPR055343">
    <property type="entry name" value="CREG_beta-barrel"/>
</dbReference>
<comment type="caution">
    <text evidence="3">The sequence shown here is derived from an EMBL/GenBank/DDBJ whole genome shotgun (WGS) entry which is preliminary data.</text>
</comment>
<dbReference type="Gene3D" id="2.30.110.10">
    <property type="entry name" value="Electron Transport, Fmn-binding Protein, Chain A"/>
    <property type="match status" value="1"/>
</dbReference>
<protein>
    <submittedName>
        <fullName evidence="3">Pyridoxamine 5'-phosphate oxidase-domain-containing protein</fullName>
    </submittedName>
</protein>
<evidence type="ECO:0000313" key="3">
    <source>
        <dbReference type="EMBL" id="ORZ39999.1"/>
    </source>
</evidence>
<accession>A0A1Y2HZT6</accession>
<evidence type="ECO:0000313" key="4">
    <source>
        <dbReference type="Proteomes" id="UP000193411"/>
    </source>
</evidence>
<keyword evidence="4" id="KW-1185">Reference proteome</keyword>
<feature type="domain" description="CREG-like beta-barrel" evidence="2">
    <location>
        <begin position="42"/>
        <end position="245"/>
    </location>
</feature>
<feature type="chain" id="PRO_5013345149" evidence="1">
    <location>
        <begin position="27"/>
        <end position="250"/>
    </location>
</feature>
<dbReference type="AlphaFoldDB" id="A0A1Y2HZT6"/>
<sequence length="250" mass="27334">MTMIHSTHTHLASVLALLTGLSVALALAMGLVTAPPVAAERTKLEAAHAARRLLSRTGVADLATVMHSPNDPTLHGMPYSGPEYFASCLNTPFSADPLVFISPWSILTQNVLHRNGAATLSVRMLDPMPYYLSSSAAASSSDLDSFKDNGVDDVDQNPGNPAYTPMPYARMALVGHMRTIHMQTPEYDQGMRCFLSVHPDAQLWANMTTPQNHAFTLMQLHVDKVHWVGGFGDRHWIGWIDRSDFVNAAK</sequence>
<dbReference type="SUPFAM" id="SSF50475">
    <property type="entry name" value="FMN-binding split barrel"/>
    <property type="match status" value="1"/>
</dbReference>
<gene>
    <name evidence="3" type="ORF">BCR44DRAFT_1426067</name>
</gene>
<evidence type="ECO:0000256" key="1">
    <source>
        <dbReference type="SAM" id="SignalP"/>
    </source>
</evidence>
<dbReference type="Proteomes" id="UP000193411">
    <property type="component" value="Unassembled WGS sequence"/>
</dbReference>
<name>A0A1Y2HZT6_9FUNG</name>
<dbReference type="InterPro" id="IPR012349">
    <property type="entry name" value="Split_barrel_FMN-bd"/>
</dbReference>
<reference evidence="3 4" key="1">
    <citation type="submission" date="2016-07" db="EMBL/GenBank/DDBJ databases">
        <title>Pervasive Adenine N6-methylation of Active Genes in Fungi.</title>
        <authorList>
            <consortium name="DOE Joint Genome Institute"/>
            <person name="Mondo S.J."/>
            <person name="Dannebaum R.O."/>
            <person name="Kuo R.C."/>
            <person name="Labutti K."/>
            <person name="Haridas S."/>
            <person name="Kuo A."/>
            <person name="Salamov A."/>
            <person name="Ahrendt S.R."/>
            <person name="Lipzen A."/>
            <person name="Sullivan W."/>
            <person name="Andreopoulos W.B."/>
            <person name="Clum A."/>
            <person name="Lindquist E."/>
            <person name="Daum C."/>
            <person name="Ramamoorthy G.K."/>
            <person name="Gryganskyi A."/>
            <person name="Culley D."/>
            <person name="Magnuson J.K."/>
            <person name="James T.Y."/>
            <person name="O'Malley M.A."/>
            <person name="Stajich J.E."/>
            <person name="Spatafora J.W."/>
            <person name="Visel A."/>
            <person name="Grigoriev I.V."/>
        </authorList>
    </citation>
    <scope>NUCLEOTIDE SEQUENCE [LARGE SCALE GENOMIC DNA]</scope>
    <source>
        <strain evidence="3 4">PL171</strain>
    </source>
</reference>
<feature type="signal peptide" evidence="1">
    <location>
        <begin position="1"/>
        <end position="26"/>
    </location>
</feature>
<keyword evidence="1" id="KW-0732">Signal</keyword>
<evidence type="ECO:0000259" key="2">
    <source>
        <dbReference type="Pfam" id="PF13883"/>
    </source>
</evidence>
<organism evidence="3 4">
    <name type="scientific">Catenaria anguillulae PL171</name>
    <dbReference type="NCBI Taxonomy" id="765915"/>
    <lineage>
        <taxon>Eukaryota</taxon>
        <taxon>Fungi</taxon>
        <taxon>Fungi incertae sedis</taxon>
        <taxon>Blastocladiomycota</taxon>
        <taxon>Blastocladiomycetes</taxon>
        <taxon>Blastocladiales</taxon>
        <taxon>Catenariaceae</taxon>
        <taxon>Catenaria</taxon>
    </lineage>
</organism>
<dbReference type="STRING" id="765915.A0A1Y2HZT6"/>
<dbReference type="Pfam" id="PF13883">
    <property type="entry name" value="CREG_beta-barrel"/>
    <property type="match status" value="1"/>
</dbReference>
<proteinExistence type="predicted"/>
<dbReference type="OrthoDB" id="2138282at2759"/>
<dbReference type="PANTHER" id="PTHR37273:SF1">
    <property type="entry name" value="ADL397C-AP"/>
    <property type="match status" value="1"/>
</dbReference>
<dbReference type="EMBL" id="MCFL01000004">
    <property type="protein sequence ID" value="ORZ39999.1"/>
    <property type="molecule type" value="Genomic_DNA"/>
</dbReference>
<dbReference type="PANTHER" id="PTHR37273">
    <property type="entry name" value="CHROMOSOME 8, WHOLE GENOME SHOTGUN SEQUENCE"/>
    <property type="match status" value="1"/>
</dbReference>